<keyword evidence="9" id="KW-1185">Reference proteome</keyword>
<comment type="caution">
    <text evidence="8">The sequence shown here is derived from an EMBL/GenBank/DDBJ whole genome shotgun (WGS) entry which is preliminary data.</text>
</comment>
<evidence type="ECO:0000259" key="7">
    <source>
        <dbReference type="Pfam" id="PF20684"/>
    </source>
</evidence>
<dbReference type="InterPro" id="IPR052337">
    <property type="entry name" value="SAT4-like"/>
</dbReference>
<feature type="transmembrane region" description="Helical" evidence="6">
    <location>
        <begin position="73"/>
        <end position="98"/>
    </location>
</feature>
<dbReference type="EMBL" id="JAACFV010000012">
    <property type="protein sequence ID" value="KAF7512410.1"/>
    <property type="molecule type" value="Genomic_DNA"/>
</dbReference>
<dbReference type="GO" id="GO:0016020">
    <property type="term" value="C:membrane"/>
    <property type="evidence" value="ECO:0007669"/>
    <property type="project" value="UniProtKB-SubCell"/>
</dbReference>
<evidence type="ECO:0000256" key="6">
    <source>
        <dbReference type="SAM" id="Phobius"/>
    </source>
</evidence>
<dbReference type="Pfam" id="PF20684">
    <property type="entry name" value="Fung_rhodopsin"/>
    <property type="match status" value="1"/>
</dbReference>
<evidence type="ECO:0000256" key="1">
    <source>
        <dbReference type="ARBA" id="ARBA00004141"/>
    </source>
</evidence>
<evidence type="ECO:0000313" key="9">
    <source>
        <dbReference type="Proteomes" id="UP000606974"/>
    </source>
</evidence>
<sequence>MEKTYGYVTTAFNVLSDFYLVILPIPVVLSLHMSAQKKIRVISIFMLGFLGCICGIINSYYRVVLARTGDTTYFTAPVLLASITEINVGIVVGCMPVIQPTLMSGFAKTFHLAHVHSLFSRLIKSKASNQSPVTSTQHHYEKAHSKPYISVGIQ</sequence>
<dbReference type="AlphaFoldDB" id="A0A8H7E8J4"/>
<dbReference type="OrthoDB" id="5393606at2759"/>
<organism evidence="8 9">
    <name type="scientific">Endocarpon pusillum</name>
    <dbReference type="NCBI Taxonomy" id="364733"/>
    <lineage>
        <taxon>Eukaryota</taxon>
        <taxon>Fungi</taxon>
        <taxon>Dikarya</taxon>
        <taxon>Ascomycota</taxon>
        <taxon>Pezizomycotina</taxon>
        <taxon>Eurotiomycetes</taxon>
        <taxon>Chaetothyriomycetidae</taxon>
        <taxon>Verrucariales</taxon>
        <taxon>Verrucariaceae</taxon>
        <taxon>Endocarpon</taxon>
    </lineage>
</organism>
<feature type="domain" description="Rhodopsin" evidence="7">
    <location>
        <begin position="4"/>
        <end position="102"/>
    </location>
</feature>
<evidence type="ECO:0000256" key="4">
    <source>
        <dbReference type="ARBA" id="ARBA00023136"/>
    </source>
</evidence>
<comment type="subcellular location">
    <subcellularLocation>
        <location evidence="1">Membrane</location>
        <topology evidence="1">Multi-pass membrane protein</topology>
    </subcellularLocation>
</comment>
<keyword evidence="3 6" id="KW-1133">Transmembrane helix</keyword>
<comment type="similarity">
    <text evidence="5">Belongs to the SAT4 family.</text>
</comment>
<proteinExistence type="inferred from homology"/>
<evidence type="ECO:0000256" key="5">
    <source>
        <dbReference type="ARBA" id="ARBA00038359"/>
    </source>
</evidence>
<feature type="transmembrane region" description="Helical" evidence="6">
    <location>
        <begin position="41"/>
        <end position="61"/>
    </location>
</feature>
<dbReference type="PANTHER" id="PTHR33048">
    <property type="entry name" value="PTH11-LIKE INTEGRAL MEMBRANE PROTEIN (AFU_ORTHOLOGUE AFUA_5G11245)"/>
    <property type="match status" value="1"/>
</dbReference>
<protein>
    <recommendedName>
        <fullName evidence="7">Rhodopsin domain-containing protein</fullName>
    </recommendedName>
</protein>
<evidence type="ECO:0000256" key="3">
    <source>
        <dbReference type="ARBA" id="ARBA00022989"/>
    </source>
</evidence>
<feature type="transmembrane region" description="Helical" evidence="6">
    <location>
        <begin position="6"/>
        <end position="29"/>
    </location>
</feature>
<evidence type="ECO:0000256" key="2">
    <source>
        <dbReference type="ARBA" id="ARBA00022692"/>
    </source>
</evidence>
<keyword evidence="2 6" id="KW-0812">Transmembrane</keyword>
<dbReference type="Proteomes" id="UP000606974">
    <property type="component" value="Unassembled WGS sequence"/>
</dbReference>
<keyword evidence="4 6" id="KW-0472">Membrane</keyword>
<accession>A0A8H7E8J4</accession>
<dbReference type="InterPro" id="IPR049326">
    <property type="entry name" value="Rhodopsin_dom_fungi"/>
</dbReference>
<reference evidence="8" key="1">
    <citation type="submission" date="2020-02" db="EMBL/GenBank/DDBJ databases">
        <authorList>
            <person name="Palmer J.M."/>
        </authorList>
    </citation>
    <scope>NUCLEOTIDE SEQUENCE</scope>
    <source>
        <strain evidence="8">EPUS1.4</strain>
        <tissue evidence="8">Thallus</tissue>
    </source>
</reference>
<evidence type="ECO:0000313" key="8">
    <source>
        <dbReference type="EMBL" id="KAF7512410.1"/>
    </source>
</evidence>
<gene>
    <name evidence="8" type="ORF">GJ744_001345</name>
</gene>
<dbReference type="PANTHER" id="PTHR33048:SF158">
    <property type="entry name" value="MEMBRANE PROTEIN PTH11-LIKE, PUTATIVE-RELATED"/>
    <property type="match status" value="1"/>
</dbReference>
<name>A0A8H7E8J4_9EURO</name>